<name>A0A433DM74_9FUNG</name>
<accession>A0A433DM74</accession>
<organism evidence="1 2">
    <name type="scientific">Jimgerdemannia flammicorona</name>
    <dbReference type="NCBI Taxonomy" id="994334"/>
    <lineage>
        <taxon>Eukaryota</taxon>
        <taxon>Fungi</taxon>
        <taxon>Fungi incertae sedis</taxon>
        <taxon>Mucoromycota</taxon>
        <taxon>Mucoromycotina</taxon>
        <taxon>Endogonomycetes</taxon>
        <taxon>Endogonales</taxon>
        <taxon>Endogonaceae</taxon>
        <taxon>Jimgerdemannia</taxon>
    </lineage>
</organism>
<protein>
    <submittedName>
        <fullName evidence="1">Uncharacterized protein</fullName>
    </submittedName>
</protein>
<evidence type="ECO:0000313" key="1">
    <source>
        <dbReference type="EMBL" id="RUP51952.1"/>
    </source>
</evidence>
<dbReference type="AlphaFoldDB" id="A0A433DM74"/>
<comment type="caution">
    <text evidence="1">The sequence shown here is derived from an EMBL/GenBank/DDBJ whole genome shotgun (WGS) entry which is preliminary data.</text>
</comment>
<reference evidence="1 2" key="1">
    <citation type="journal article" date="2018" name="New Phytol.">
        <title>Phylogenomics of Endogonaceae and evolution of mycorrhizas within Mucoromycota.</title>
        <authorList>
            <person name="Chang Y."/>
            <person name="Desiro A."/>
            <person name="Na H."/>
            <person name="Sandor L."/>
            <person name="Lipzen A."/>
            <person name="Clum A."/>
            <person name="Barry K."/>
            <person name="Grigoriev I.V."/>
            <person name="Martin F.M."/>
            <person name="Stajich J.E."/>
            <person name="Smith M.E."/>
            <person name="Bonito G."/>
            <person name="Spatafora J.W."/>
        </authorList>
    </citation>
    <scope>NUCLEOTIDE SEQUENCE [LARGE SCALE GENOMIC DNA]</scope>
    <source>
        <strain evidence="1 2">GMNB39</strain>
    </source>
</reference>
<sequence>MPSTHWPCFFSHLTLTNYLECLLLCRRSHFLHVFNSSRLGSQSKGEFPSRLSSQNIVRCTVNFAHVRPSHPVSSCSKPRMAATIVSVTTWYLDRK</sequence>
<gene>
    <name evidence="1" type="ORF">BC936DRAFT_144267</name>
</gene>
<dbReference type="EMBL" id="RBNI01000317">
    <property type="protein sequence ID" value="RUP51952.1"/>
    <property type="molecule type" value="Genomic_DNA"/>
</dbReference>
<evidence type="ECO:0000313" key="2">
    <source>
        <dbReference type="Proteomes" id="UP000268093"/>
    </source>
</evidence>
<keyword evidence="2" id="KW-1185">Reference proteome</keyword>
<dbReference type="Proteomes" id="UP000268093">
    <property type="component" value="Unassembled WGS sequence"/>
</dbReference>
<proteinExistence type="predicted"/>